<dbReference type="InterPro" id="IPR009057">
    <property type="entry name" value="Homeodomain-like_sf"/>
</dbReference>
<dbReference type="Proteomes" id="UP000596063">
    <property type="component" value="Chromosome"/>
</dbReference>
<keyword evidence="2" id="KW-1185">Reference proteome</keyword>
<evidence type="ECO:0008006" key="3">
    <source>
        <dbReference type="Google" id="ProtNLM"/>
    </source>
</evidence>
<gene>
    <name evidence="1" type="ORF">I6N98_15625</name>
</gene>
<evidence type="ECO:0000313" key="2">
    <source>
        <dbReference type="Proteomes" id="UP000596063"/>
    </source>
</evidence>
<proteinExistence type="predicted"/>
<reference evidence="1 2" key="1">
    <citation type="submission" date="2020-12" db="EMBL/GenBank/DDBJ databases">
        <authorList>
            <person name="Shan Y."/>
        </authorList>
    </citation>
    <scope>NUCLEOTIDE SEQUENCE [LARGE SCALE GENOMIC DNA]</scope>
    <source>
        <strain evidence="2">csc3.9</strain>
    </source>
</reference>
<dbReference type="AlphaFoldDB" id="A0A7T4UQ34"/>
<dbReference type="EMBL" id="CP066167">
    <property type="protein sequence ID" value="QQD17753.1"/>
    <property type="molecule type" value="Genomic_DNA"/>
</dbReference>
<evidence type="ECO:0000313" key="1">
    <source>
        <dbReference type="EMBL" id="QQD17753.1"/>
    </source>
</evidence>
<protein>
    <recommendedName>
        <fullName evidence="3">TetR family transcriptional regulator</fullName>
    </recommendedName>
</protein>
<sequence>MSSKGDALKEKIILETESQVAILGERGANTRVILEKVGTANSGAVQYHFGSKNALVEAVWAYRSKVVNEYCAAYMAAMKSSVANQELSLSHLVSAVLAPHAYVIRHALPESYYAAFVCKNGGFAPGASERDVDYPWYGPLHDCWQAIDERLAASLPESILQQRRRAALHYTGNAWLMIEQRCCELARRFPSETQLVVSQLQDFVIRLSNCVSASLLREDFTPLSANIAESLERAAEALGEPDWFIGSAGDYGH</sequence>
<name>A0A7T4UQ34_9GAMM</name>
<dbReference type="Gene3D" id="1.10.357.10">
    <property type="entry name" value="Tetracycline Repressor, domain 2"/>
    <property type="match status" value="1"/>
</dbReference>
<accession>A0A7T4UQ34</accession>
<dbReference type="SUPFAM" id="SSF46689">
    <property type="entry name" value="Homeodomain-like"/>
    <property type="match status" value="1"/>
</dbReference>
<dbReference type="RefSeq" id="WP_198569252.1">
    <property type="nucleotide sequence ID" value="NZ_CP066167.1"/>
</dbReference>
<organism evidence="1 2">
    <name type="scientific">Spongiibacter nanhainus</name>
    <dbReference type="NCBI Taxonomy" id="2794344"/>
    <lineage>
        <taxon>Bacteria</taxon>
        <taxon>Pseudomonadati</taxon>
        <taxon>Pseudomonadota</taxon>
        <taxon>Gammaproteobacteria</taxon>
        <taxon>Cellvibrionales</taxon>
        <taxon>Spongiibacteraceae</taxon>
        <taxon>Spongiibacter</taxon>
    </lineage>
</organism>
<dbReference type="KEGG" id="snan:I6N98_15625"/>